<comment type="subunit">
    <text evidence="7">Component of the eukaryotic translation initiation factor 3 (eIF-3) complex.</text>
</comment>
<keyword evidence="5 7" id="KW-0694">RNA-binding</keyword>
<dbReference type="SMART" id="SM00360">
    <property type="entry name" value="RRM"/>
    <property type="match status" value="1"/>
</dbReference>
<dbReference type="PANTHER" id="PTHR14068">
    <property type="entry name" value="EUKARYOTIC TRANSLATION INITIATION FACTOR 3 EIF3 -RELATED"/>
    <property type="match status" value="1"/>
</dbReference>
<dbReference type="GO" id="GO:0005852">
    <property type="term" value="C:eukaryotic translation initiation factor 3 complex"/>
    <property type="evidence" value="ECO:0007669"/>
    <property type="project" value="UniProtKB-UniRule"/>
</dbReference>
<dbReference type="InterPro" id="IPR011400">
    <property type="entry name" value="EIF3B"/>
</dbReference>
<dbReference type="SUPFAM" id="SSF82171">
    <property type="entry name" value="DPP6 N-terminal domain-like"/>
    <property type="match status" value="1"/>
</dbReference>
<proteinExistence type="inferred from homology"/>
<dbReference type="PROSITE" id="PS50102">
    <property type="entry name" value="RRM"/>
    <property type="match status" value="1"/>
</dbReference>
<keyword evidence="10" id="KW-1185">Reference proteome</keyword>
<dbReference type="InterPro" id="IPR012677">
    <property type="entry name" value="Nucleotide-bd_a/b_plait_sf"/>
</dbReference>
<dbReference type="Gene3D" id="3.30.70.330">
    <property type="match status" value="1"/>
</dbReference>
<evidence type="ECO:0000256" key="7">
    <source>
        <dbReference type="HAMAP-Rule" id="MF_03001"/>
    </source>
</evidence>
<dbReference type="AlphaFoldDB" id="A0A7R9KBI5"/>
<dbReference type="Pfam" id="PF08662">
    <property type="entry name" value="eIF2A"/>
    <property type="match status" value="1"/>
</dbReference>
<dbReference type="InterPro" id="IPR035979">
    <property type="entry name" value="RBD_domain_sf"/>
</dbReference>
<dbReference type="Proteomes" id="UP000759131">
    <property type="component" value="Unassembled WGS sequence"/>
</dbReference>
<keyword evidence="6 7" id="KW-0648">Protein biosynthesis</keyword>
<dbReference type="GO" id="GO:0033290">
    <property type="term" value="C:eukaryotic 48S preinitiation complex"/>
    <property type="evidence" value="ECO:0007669"/>
    <property type="project" value="UniProtKB-UniRule"/>
</dbReference>
<keyword evidence="4" id="KW-0853">WD repeat</keyword>
<dbReference type="Pfam" id="PF00076">
    <property type="entry name" value="RRM_1"/>
    <property type="match status" value="1"/>
</dbReference>
<comment type="similarity">
    <text evidence="7">Belongs to the eIF-3 subunit B family.</text>
</comment>
<evidence type="ECO:0000259" key="8">
    <source>
        <dbReference type="PROSITE" id="PS50102"/>
    </source>
</evidence>
<comment type="function">
    <text evidence="7">RNA-binding component of the eukaryotic translation initiation factor 3 (eIF-3) complex, which is involved in protein synthesis of a specialized repertoire of mRNAs and, together with other initiation factors, stimulates binding of mRNA and methionyl-tRNAi to the 40S ribosome. The eIF-3 complex specifically targets and initiates translation of a subset of mRNAs involved in cell proliferation.</text>
</comment>
<evidence type="ECO:0000313" key="9">
    <source>
        <dbReference type="EMBL" id="CAD7619939.1"/>
    </source>
</evidence>
<dbReference type="HAMAP" id="MF_03001">
    <property type="entry name" value="eIF3b"/>
    <property type="match status" value="1"/>
</dbReference>
<dbReference type="InterPro" id="IPR015943">
    <property type="entry name" value="WD40/YVTN_repeat-like_dom_sf"/>
</dbReference>
<dbReference type="GO" id="GO:0001732">
    <property type="term" value="P:formation of cytoplasmic translation initiation complex"/>
    <property type="evidence" value="ECO:0007669"/>
    <property type="project" value="UniProtKB-UniRule"/>
</dbReference>
<dbReference type="GO" id="GO:0031369">
    <property type="term" value="F:translation initiation factor binding"/>
    <property type="evidence" value="ECO:0007669"/>
    <property type="project" value="InterPro"/>
</dbReference>
<dbReference type="PANTHER" id="PTHR14068:SF0">
    <property type="entry name" value="EUKARYOTIC TRANSLATION INITIATION FACTOR 3 SUBUNIT B"/>
    <property type="match status" value="1"/>
</dbReference>
<evidence type="ECO:0000256" key="2">
    <source>
        <dbReference type="ARBA" id="ARBA00022490"/>
    </source>
</evidence>
<dbReference type="EMBL" id="OC854660">
    <property type="protein sequence ID" value="CAD7619939.1"/>
    <property type="molecule type" value="Genomic_DNA"/>
</dbReference>
<evidence type="ECO:0000256" key="5">
    <source>
        <dbReference type="ARBA" id="ARBA00022884"/>
    </source>
</evidence>
<protein>
    <recommendedName>
        <fullName evidence="7">Eukaryotic translation initiation factor 3 subunit B</fullName>
        <shortName evidence="7">eIF3b</shortName>
    </recommendedName>
    <alternativeName>
        <fullName evidence="7">Eukaryotic translation initiation factor 3 subunit 9</fullName>
    </alternativeName>
</protein>
<name>A0A7R9KBI5_9ACAR</name>
<evidence type="ECO:0000256" key="4">
    <source>
        <dbReference type="ARBA" id="ARBA00022574"/>
    </source>
</evidence>
<dbReference type="InterPro" id="IPR013979">
    <property type="entry name" value="TIF_beta_prop-like"/>
</dbReference>
<keyword evidence="3 7" id="KW-0396">Initiation factor</keyword>
<feature type="domain" description="RRM" evidence="8">
    <location>
        <begin position="69"/>
        <end position="153"/>
    </location>
</feature>
<comment type="subcellular location">
    <subcellularLocation>
        <location evidence="1 7">Cytoplasm</location>
    </subcellularLocation>
</comment>
<evidence type="ECO:0000313" key="10">
    <source>
        <dbReference type="Proteomes" id="UP000759131"/>
    </source>
</evidence>
<dbReference type="CDD" id="cd12278">
    <property type="entry name" value="RRM_eIF3B"/>
    <property type="match status" value="1"/>
</dbReference>
<accession>A0A7R9KBI5</accession>
<dbReference type="FunFam" id="3.30.70.330:FF:000235">
    <property type="entry name" value="Eukaryotic translation initiation factor 3 subunit B"/>
    <property type="match status" value="1"/>
</dbReference>
<dbReference type="PIRSF" id="PIRSF036424">
    <property type="entry name" value="eIF3b"/>
    <property type="match status" value="1"/>
</dbReference>
<dbReference type="Gene3D" id="2.130.10.10">
    <property type="entry name" value="YVTN repeat-like/Quinoprotein amine dehydrogenase"/>
    <property type="match status" value="1"/>
</dbReference>
<dbReference type="GO" id="GO:0003723">
    <property type="term" value="F:RNA binding"/>
    <property type="evidence" value="ECO:0007669"/>
    <property type="project" value="UniProtKB-UniRule"/>
</dbReference>
<organism evidence="9">
    <name type="scientific">Medioppia subpectinata</name>
    <dbReference type="NCBI Taxonomy" id="1979941"/>
    <lineage>
        <taxon>Eukaryota</taxon>
        <taxon>Metazoa</taxon>
        <taxon>Ecdysozoa</taxon>
        <taxon>Arthropoda</taxon>
        <taxon>Chelicerata</taxon>
        <taxon>Arachnida</taxon>
        <taxon>Acari</taxon>
        <taxon>Acariformes</taxon>
        <taxon>Sarcoptiformes</taxon>
        <taxon>Oribatida</taxon>
        <taxon>Brachypylina</taxon>
        <taxon>Oppioidea</taxon>
        <taxon>Oppiidae</taxon>
        <taxon>Medioppia</taxon>
    </lineage>
</organism>
<dbReference type="InterPro" id="IPR034363">
    <property type="entry name" value="eIF3B_RRM"/>
</dbReference>
<dbReference type="OrthoDB" id="10250414at2759"/>
<evidence type="ECO:0000256" key="3">
    <source>
        <dbReference type="ARBA" id="ARBA00022540"/>
    </source>
</evidence>
<dbReference type="InterPro" id="IPR000504">
    <property type="entry name" value="RRM_dom"/>
</dbReference>
<reference evidence="9" key="1">
    <citation type="submission" date="2020-11" db="EMBL/GenBank/DDBJ databases">
        <authorList>
            <person name="Tran Van P."/>
        </authorList>
    </citation>
    <scope>NUCLEOTIDE SEQUENCE</scope>
</reference>
<keyword evidence="2 7" id="KW-0963">Cytoplasm</keyword>
<evidence type="ECO:0000256" key="6">
    <source>
        <dbReference type="ARBA" id="ARBA00022917"/>
    </source>
</evidence>
<dbReference type="SUPFAM" id="SSF54928">
    <property type="entry name" value="RNA-binding domain, RBD"/>
    <property type="match status" value="1"/>
</dbReference>
<evidence type="ECO:0000256" key="1">
    <source>
        <dbReference type="ARBA" id="ARBA00004496"/>
    </source>
</evidence>
<dbReference type="EMBL" id="CAJPIZ010000085">
    <property type="protein sequence ID" value="CAG2100369.1"/>
    <property type="molecule type" value="Genomic_DNA"/>
</dbReference>
<sequence>MAEDDLIVVDSDHINGFRDNKHTTHSLENGLQDDQHFSDAEDFVDDITDDDLLSDLLRNKPTEHSGLQNVVIVDRIPQVGPEKADKLKVVLAKLFSKSGKIMNEFYPIDENNQTKGYAFFEFENPEQALEAVKLLDGHKLDKQHIFAVNLFTDIDKYLRIPDEIEEPAKEEYSDRGNLHYWLLEPECCDQYSVLYESGESTAVYLNSMPEPTLVKERKLWTEQSLQWSPLGTYLATFHRRGIALWGGEEFTQMARFSHDSVSFIDFSPCEKYITTLSQPLVVANDPNAIIIWDIRTQTKKRAFSADPTQPLIWPIFKWSFDDKYFARINAESLSIYETPSFGLLDKKSVKIAGIKNFTWSPSQNILAYWVAEDQNVPARVTLLEIPSRNELRAKNLFNVADCKMHWQKCGDYLCVKVDRYTKAKKADNEPNKYSGMYYNFEVFHMREKQIPVDSLEIKEKFESKQCNHLFWSPAGQFIVLASLRTSSYVLEFIDTSDFTITSTSEHFQITDVEWDPTGRFVVTGVSNWAHKVDNAYWLWSFQGRLIRKHSLDRFCQLETSGAGGWEEWLLFYFLQAFLEFFISRVKLLELREADNDLKNNEDETEETVEFLIKEEVIVLDDDDD</sequence>
<gene>
    <name evidence="9" type="ORF">OSB1V03_LOCUS436</name>
</gene>
<dbReference type="GO" id="GO:0003743">
    <property type="term" value="F:translation initiation factor activity"/>
    <property type="evidence" value="ECO:0007669"/>
    <property type="project" value="UniProtKB-UniRule"/>
</dbReference>
<dbReference type="GO" id="GO:0016282">
    <property type="term" value="C:eukaryotic 43S preinitiation complex"/>
    <property type="evidence" value="ECO:0007669"/>
    <property type="project" value="UniProtKB-UniRule"/>
</dbReference>